<feature type="transmembrane region" description="Helical" evidence="1">
    <location>
        <begin position="57"/>
        <end position="77"/>
    </location>
</feature>
<evidence type="ECO:0000313" key="2">
    <source>
        <dbReference type="EMBL" id="MTH76300.1"/>
    </source>
</evidence>
<accession>A0A6L6J301</accession>
<reference evidence="2 3" key="1">
    <citation type="submission" date="2019-11" db="EMBL/GenBank/DDBJ databases">
        <authorList>
            <person name="Dong K."/>
        </authorList>
    </citation>
    <scope>NUCLEOTIDE SEQUENCE [LARGE SCALE GENOMIC DNA]</scope>
    <source>
        <strain evidence="2 3">NBRC 111993</strain>
    </source>
</reference>
<dbReference type="EMBL" id="WMIE01000001">
    <property type="protein sequence ID" value="MTH76300.1"/>
    <property type="molecule type" value="Genomic_DNA"/>
</dbReference>
<evidence type="ECO:0000256" key="1">
    <source>
        <dbReference type="SAM" id="Phobius"/>
    </source>
</evidence>
<name>A0A6L6J301_9RHOB</name>
<evidence type="ECO:0000313" key="3">
    <source>
        <dbReference type="Proteomes" id="UP000478183"/>
    </source>
</evidence>
<organism evidence="2 3">
    <name type="scientific">Paracoccus aestuariivivens</name>
    <dbReference type="NCBI Taxonomy" id="1820333"/>
    <lineage>
        <taxon>Bacteria</taxon>
        <taxon>Pseudomonadati</taxon>
        <taxon>Pseudomonadota</taxon>
        <taxon>Alphaproteobacteria</taxon>
        <taxon>Rhodobacterales</taxon>
        <taxon>Paracoccaceae</taxon>
        <taxon>Paracoccus</taxon>
    </lineage>
</organism>
<sequence length="78" mass="8733">MNGVTEAWEDTLKRIENVERGTDHLDVQLGRVLGELTDILKNQHIILSNQNKIIRKLLMILGIALVTLAVTMASGFYS</sequence>
<comment type="caution">
    <text evidence="2">The sequence shown here is derived from an EMBL/GenBank/DDBJ whole genome shotgun (WGS) entry which is preliminary data.</text>
</comment>
<keyword evidence="1" id="KW-1133">Transmembrane helix</keyword>
<gene>
    <name evidence="2" type="ORF">GL286_00995</name>
</gene>
<dbReference type="RefSeq" id="WP_155093685.1">
    <property type="nucleotide sequence ID" value="NZ_WMIE01000001.1"/>
</dbReference>
<keyword evidence="1" id="KW-0472">Membrane</keyword>
<proteinExistence type="predicted"/>
<keyword evidence="1" id="KW-0812">Transmembrane</keyword>
<keyword evidence="3" id="KW-1185">Reference proteome</keyword>
<protein>
    <submittedName>
        <fullName evidence="2">Uncharacterized protein</fullName>
    </submittedName>
</protein>
<dbReference type="AlphaFoldDB" id="A0A6L6J301"/>
<dbReference type="Proteomes" id="UP000478183">
    <property type="component" value="Unassembled WGS sequence"/>
</dbReference>